<dbReference type="Proteomes" id="UP000192756">
    <property type="component" value="Unassembled WGS sequence"/>
</dbReference>
<dbReference type="SUPFAM" id="SSF143456">
    <property type="entry name" value="VC0467-like"/>
    <property type="match status" value="1"/>
</dbReference>
<dbReference type="InterPro" id="IPR003774">
    <property type="entry name" value="AlgH-like"/>
</dbReference>
<dbReference type="RefSeq" id="WP_084240461.1">
    <property type="nucleotide sequence ID" value="NZ_FWXT01000003.1"/>
</dbReference>
<dbReference type="EMBL" id="FWXT01000003">
    <property type="protein sequence ID" value="SMC95575.1"/>
    <property type="molecule type" value="Genomic_DNA"/>
</dbReference>
<comment type="similarity">
    <text evidence="1">Belongs to the UPF0301 (AlgH) family.</text>
</comment>
<dbReference type="PANTHER" id="PTHR30327:SF1">
    <property type="entry name" value="UPF0301 PROTEIN YQGE"/>
    <property type="match status" value="1"/>
</dbReference>
<evidence type="ECO:0000313" key="2">
    <source>
        <dbReference type="EMBL" id="SMC95575.1"/>
    </source>
</evidence>
<accession>A0A1W2DDJ7</accession>
<name>A0A1W2DDJ7_9SPHI</name>
<proteinExistence type="inferred from homology"/>
<dbReference type="OrthoDB" id="9807486at2"/>
<sequence>MISRLQPALGRLLISEPFLMDPNFKRAVVLITDHQDEGTVGFILNQCSTLLLKDVVPELEEASFPVYFGGPVETDTIHFIHRCYDKIGDGQEVAKGIYWGGNFETLKALIRNDSISEDEIKFFIGYSGWGNDQLKREMKENTWIVSDDFHPDVVFSGNEENLWREVIINLGPKYAHVSNFPQDPNLN</sequence>
<dbReference type="Pfam" id="PF02622">
    <property type="entry name" value="DUF179"/>
    <property type="match status" value="1"/>
</dbReference>
<dbReference type="STRING" id="151894.SAMN04488524_3673"/>
<evidence type="ECO:0000313" key="3">
    <source>
        <dbReference type="Proteomes" id="UP000192756"/>
    </source>
</evidence>
<evidence type="ECO:0000256" key="1">
    <source>
        <dbReference type="ARBA" id="ARBA00009600"/>
    </source>
</evidence>
<dbReference type="PANTHER" id="PTHR30327">
    <property type="entry name" value="UNCHARACTERIZED PROTEIN YQGE"/>
    <property type="match status" value="1"/>
</dbReference>
<dbReference type="GO" id="GO:0005829">
    <property type="term" value="C:cytosol"/>
    <property type="evidence" value="ECO:0007669"/>
    <property type="project" value="TreeGrafter"/>
</dbReference>
<dbReference type="AlphaFoldDB" id="A0A1W2DDJ7"/>
<reference evidence="3" key="1">
    <citation type="submission" date="2017-04" db="EMBL/GenBank/DDBJ databases">
        <authorList>
            <person name="Varghese N."/>
            <person name="Submissions S."/>
        </authorList>
    </citation>
    <scope>NUCLEOTIDE SEQUENCE [LARGE SCALE GENOMIC DNA]</scope>
    <source>
        <strain evidence="3">DSM 12126</strain>
    </source>
</reference>
<keyword evidence="3" id="KW-1185">Reference proteome</keyword>
<protein>
    <submittedName>
        <fullName evidence="2">Putative transcriptional regulator</fullName>
    </submittedName>
</protein>
<gene>
    <name evidence="2" type="ORF">SAMN04488524_3673</name>
</gene>
<organism evidence="2 3">
    <name type="scientific">Pedobacter africanus</name>
    <dbReference type="NCBI Taxonomy" id="151894"/>
    <lineage>
        <taxon>Bacteria</taxon>
        <taxon>Pseudomonadati</taxon>
        <taxon>Bacteroidota</taxon>
        <taxon>Sphingobacteriia</taxon>
        <taxon>Sphingobacteriales</taxon>
        <taxon>Sphingobacteriaceae</taxon>
        <taxon>Pedobacter</taxon>
    </lineage>
</organism>
<dbReference type="Gene3D" id="3.40.1740.10">
    <property type="entry name" value="VC0467-like"/>
    <property type="match status" value="1"/>
</dbReference>